<reference evidence="7" key="1">
    <citation type="journal article" date="2015" name="MBio">
        <title>Genome-Resolved Metagenomic Analysis Reveals Roles for Candidate Phyla and Other Microbial Community Members in Biogeochemical Transformations in Oil Reservoirs.</title>
        <authorList>
            <person name="Hu P."/>
            <person name="Tom L."/>
            <person name="Singh A."/>
            <person name="Thomas B.C."/>
            <person name="Baker B.J."/>
            <person name="Piceno Y.M."/>
            <person name="Andersen G.L."/>
            <person name="Banfield J.F."/>
        </authorList>
    </citation>
    <scope>NUCLEOTIDE SEQUENCE [LARGE SCALE GENOMIC DNA]</scope>
</reference>
<dbReference type="GO" id="GO:0000271">
    <property type="term" value="P:polysaccharide biosynthetic process"/>
    <property type="evidence" value="ECO:0007669"/>
    <property type="project" value="TreeGrafter"/>
</dbReference>
<gene>
    <name evidence="6" type="ORF">XE03_0781</name>
</gene>
<evidence type="ECO:0000256" key="3">
    <source>
        <dbReference type="PIRSR" id="PIRSR000390-1"/>
    </source>
</evidence>
<dbReference type="FunFam" id="3.40.640.10:FF:000089">
    <property type="entry name" value="Aminotransferase, DegT/DnrJ/EryC1/StrS family"/>
    <property type="match status" value="1"/>
</dbReference>
<dbReference type="Proteomes" id="UP000053467">
    <property type="component" value="Unassembled WGS sequence"/>
</dbReference>
<evidence type="ECO:0000256" key="1">
    <source>
        <dbReference type="ARBA" id="ARBA00022898"/>
    </source>
</evidence>
<dbReference type="InterPro" id="IPR015422">
    <property type="entry name" value="PyrdxlP-dep_Trfase_small"/>
</dbReference>
<name>A0A101I2E0_UNCT6</name>
<evidence type="ECO:0000256" key="5">
    <source>
        <dbReference type="RuleBase" id="RU004508"/>
    </source>
</evidence>
<dbReference type="InterPro" id="IPR015421">
    <property type="entry name" value="PyrdxlP-dep_Trfase_major"/>
</dbReference>
<evidence type="ECO:0000256" key="2">
    <source>
        <dbReference type="ARBA" id="ARBA00037999"/>
    </source>
</evidence>
<comment type="similarity">
    <text evidence="2 5">Belongs to the DegT/DnrJ/EryC1 family.</text>
</comment>
<feature type="modified residue" description="N6-(pyridoxal phosphate)lysine" evidence="4">
    <location>
        <position position="186"/>
    </location>
</feature>
<dbReference type="GO" id="GO:0030170">
    <property type="term" value="F:pyridoxal phosphate binding"/>
    <property type="evidence" value="ECO:0007669"/>
    <property type="project" value="UniProtKB-ARBA"/>
</dbReference>
<sequence>MRVKMLDLTREYRKYRKEYVDAINSIFDKGNFILGEDVSNLEKSIAEYIGVKYGIGVGNGTDALLLSLKAAGIKEEDEVITTPFTFFATVETILQLKGVPVFVDINYDDFTMDLSQIEKKITKKTKAILPVHIFGHPADMVGIEKIAKKYGLLIIEDCAQSLGARIGERKCGNFGIAGTVSFFPTKNIGCAGDGGMVVTDSENFYRKVKSLRVHGSTEKYIHEELGYNSRLDTLQAALLMLKMKRIEQINGRRREIAKNYNLKITDKVKKPFEKKGYYHIYHQYSILTEKRDKLKDFLKENGIDSTIYYPLPLHKQNAVLNIIKKEYSLPVSEEVSRKILSLPIYPELEDEEVFYIIEKINQFYD</sequence>
<organism evidence="6 7">
    <name type="scientific">candidate division TA06 bacterium 34_109</name>
    <dbReference type="NCBI Taxonomy" id="1635277"/>
    <lineage>
        <taxon>Bacteria</taxon>
        <taxon>Bacteria division TA06</taxon>
    </lineage>
</organism>
<dbReference type="InterPro" id="IPR000653">
    <property type="entry name" value="DegT/StrS_aminotransferase"/>
</dbReference>
<evidence type="ECO:0000256" key="4">
    <source>
        <dbReference type="PIRSR" id="PIRSR000390-2"/>
    </source>
</evidence>
<dbReference type="PIRSF" id="PIRSF000390">
    <property type="entry name" value="PLP_StrS"/>
    <property type="match status" value="1"/>
</dbReference>
<evidence type="ECO:0000313" key="6">
    <source>
        <dbReference type="EMBL" id="KUK87383.1"/>
    </source>
</evidence>
<proteinExistence type="inferred from homology"/>
<dbReference type="AlphaFoldDB" id="A0A101I2E0"/>
<keyword evidence="1 4" id="KW-0663">Pyridoxal phosphate</keyword>
<dbReference type="PANTHER" id="PTHR30244">
    <property type="entry name" value="TRANSAMINASE"/>
    <property type="match status" value="1"/>
</dbReference>
<dbReference type="SUPFAM" id="SSF53383">
    <property type="entry name" value="PLP-dependent transferases"/>
    <property type="match status" value="1"/>
</dbReference>
<comment type="caution">
    <text evidence="6">The sequence shown here is derived from an EMBL/GenBank/DDBJ whole genome shotgun (WGS) entry which is preliminary data.</text>
</comment>
<dbReference type="GO" id="GO:0008483">
    <property type="term" value="F:transaminase activity"/>
    <property type="evidence" value="ECO:0007669"/>
    <property type="project" value="TreeGrafter"/>
</dbReference>
<dbReference type="EMBL" id="LGGX01000005">
    <property type="protein sequence ID" value="KUK87383.1"/>
    <property type="molecule type" value="Genomic_DNA"/>
</dbReference>
<dbReference type="Gene3D" id="3.90.1150.10">
    <property type="entry name" value="Aspartate Aminotransferase, domain 1"/>
    <property type="match status" value="1"/>
</dbReference>
<feature type="active site" description="Proton acceptor" evidence="3">
    <location>
        <position position="186"/>
    </location>
</feature>
<dbReference type="CDD" id="cd00616">
    <property type="entry name" value="AHBA_syn"/>
    <property type="match status" value="1"/>
</dbReference>
<dbReference type="PANTHER" id="PTHR30244:SF36">
    <property type="entry name" value="3-OXO-GLUCOSE-6-PHOSPHATE:GLUTAMATE AMINOTRANSFERASE"/>
    <property type="match status" value="1"/>
</dbReference>
<dbReference type="Gene3D" id="3.40.640.10">
    <property type="entry name" value="Type I PLP-dependent aspartate aminotransferase-like (Major domain)"/>
    <property type="match status" value="1"/>
</dbReference>
<dbReference type="InterPro" id="IPR015424">
    <property type="entry name" value="PyrdxlP-dep_Trfase"/>
</dbReference>
<protein>
    <submittedName>
        <fullName evidence="6">Pleiotropic regulatory protein</fullName>
    </submittedName>
</protein>
<dbReference type="Pfam" id="PF01041">
    <property type="entry name" value="DegT_DnrJ_EryC1"/>
    <property type="match status" value="1"/>
</dbReference>
<evidence type="ECO:0000313" key="7">
    <source>
        <dbReference type="Proteomes" id="UP000053467"/>
    </source>
</evidence>
<accession>A0A101I2E0</accession>
<dbReference type="PATRIC" id="fig|1635277.3.peg.1873"/>